<name>A0A4Y2GDV7_ARAVE</name>
<organism evidence="1 2">
    <name type="scientific">Araneus ventricosus</name>
    <name type="common">Orbweaver spider</name>
    <name type="synonym">Epeira ventricosa</name>
    <dbReference type="NCBI Taxonomy" id="182803"/>
    <lineage>
        <taxon>Eukaryota</taxon>
        <taxon>Metazoa</taxon>
        <taxon>Ecdysozoa</taxon>
        <taxon>Arthropoda</taxon>
        <taxon>Chelicerata</taxon>
        <taxon>Arachnida</taxon>
        <taxon>Araneae</taxon>
        <taxon>Araneomorphae</taxon>
        <taxon>Entelegynae</taxon>
        <taxon>Araneoidea</taxon>
        <taxon>Araneidae</taxon>
        <taxon>Araneus</taxon>
    </lineage>
</organism>
<gene>
    <name evidence="1" type="ORF">AVEN_178147_1</name>
</gene>
<keyword evidence="2" id="KW-1185">Reference proteome</keyword>
<accession>A0A4Y2GDV7</accession>
<dbReference type="OrthoDB" id="125347at2759"/>
<protein>
    <submittedName>
        <fullName evidence="1">Uncharacterized protein</fullName>
    </submittedName>
</protein>
<dbReference type="AlphaFoldDB" id="A0A4Y2GDV7"/>
<evidence type="ECO:0000313" key="1">
    <source>
        <dbReference type="EMBL" id="GBM50879.1"/>
    </source>
</evidence>
<dbReference type="Proteomes" id="UP000499080">
    <property type="component" value="Unassembled WGS sequence"/>
</dbReference>
<proteinExistence type="predicted"/>
<evidence type="ECO:0000313" key="2">
    <source>
        <dbReference type="Proteomes" id="UP000499080"/>
    </source>
</evidence>
<comment type="caution">
    <text evidence="1">The sequence shown here is derived from an EMBL/GenBank/DDBJ whole genome shotgun (WGS) entry which is preliminary data.</text>
</comment>
<dbReference type="EMBL" id="BGPR01001313">
    <property type="protein sequence ID" value="GBM50879.1"/>
    <property type="molecule type" value="Genomic_DNA"/>
</dbReference>
<reference evidence="1 2" key="1">
    <citation type="journal article" date="2019" name="Sci. Rep.">
        <title>Orb-weaving spider Araneus ventricosus genome elucidates the spidroin gene catalogue.</title>
        <authorList>
            <person name="Kono N."/>
            <person name="Nakamura H."/>
            <person name="Ohtoshi R."/>
            <person name="Moran D.A.P."/>
            <person name="Shinohara A."/>
            <person name="Yoshida Y."/>
            <person name="Fujiwara M."/>
            <person name="Mori M."/>
            <person name="Tomita M."/>
            <person name="Arakawa K."/>
        </authorList>
    </citation>
    <scope>NUCLEOTIDE SEQUENCE [LARGE SCALE GENOMIC DNA]</scope>
</reference>
<sequence>MVKKQDQDNPKKEKKTFLTDIVSHEDAISALKLALRYVEQHTAATPTNVMFMRCWRNVTLSSRFSSLRQTKITDLFQLIKVLYSFLNANSNVFKGKINISFVYDS</sequence>